<comment type="caution">
    <text evidence="3">The sequence shown here is derived from an EMBL/GenBank/DDBJ whole genome shotgun (WGS) entry which is preliminary data.</text>
</comment>
<proteinExistence type="predicted"/>
<keyword evidence="2" id="KW-0812">Transmembrane</keyword>
<organism evidence="3 4">
    <name type="scientific">Streptomyces oceani</name>
    <dbReference type="NCBI Taxonomy" id="1075402"/>
    <lineage>
        <taxon>Bacteria</taxon>
        <taxon>Bacillati</taxon>
        <taxon>Actinomycetota</taxon>
        <taxon>Actinomycetes</taxon>
        <taxon>Kitasatosporales</taxon>
        <taxon>Streptomycetaceae</taxon>
        <taxon>Streptomyces</taxon>
    </lineage>
</organism>
<feature type="transmembrane region" description="Helical" evidence="2">
    <location>
        <begin position="73"/>
        <end position="96"/>
    </location>
</feature>
<dbReference type="OrthoDB" id="226701at2"/>
<dbReference type="PATRIC" id="fig|1075402.3.peg.171"/>
<feature type="compositionally biased region" description="Basic and acidic residues" evidence="1">
    <location>
        <begin position="154"/>
        <end position="167"/>
    </location>
</feature>
<evidence type="ECO:0008006" key="5">
    <source>
        <dbReference type="Google" id="ProtNLM"/>
    </source>
</evidence>
<reference evidence="3 4" key="1">
    <citation type="journal article" date="2016" name="Front. Microbiol.">
        <title>Comparative Genomics Analysis of Streptomyces Species Reveals Their Adaptation to the Marine Environment and Their Diversity at the Genomic Level.</title>
        <authorList>
            <person name="Tian X."/>
            <person name="Zhang Z."/>
            <person name="Yang T."/>
            <person name="Chen M."/>
            <person name="Li J."/>
            <person name="Chen F."/>
            <person name="Yang J."/>
            <person name="Li W."/>
            <person name="Zhang B."/>
            <person name="Zhang Z."/>
            <person name="Wu J."/>
            <person name="Zhang C."/>
            <person name="Long L."/>
            <person name="Xiao J."/>
        </authorList>
    </citation>
    <scope>NUCLEOTIDE SEQUENCE [LARGE SCALE GENOMIC DNA]</scope>
    <source>
        <strain evidence="3 4">SCSIO 02100</strain>
    </source>
</reference>
<dbReference type="InterPro" id="IPR027417">
    <property type="entry name" value="P-loop_NTPase"/>
</dbReference>
<evidence type="ECO:0000313" key="3">
    <source>
        <dbReference type="EMBL" id="OEV06051.1"/>
    </source>
</evidence>
<evidence type="ECO:0000256" key="1">
    <source>
        <dbReference type="SAM" id="MobiDB-lite"/>
    </source>
</evidence>
<accession>A0A1E7KQB3</accession>
<keyword evidence="4" id="KW-1185">Reference proteome</keyword>
<evidence type="ECO:0000256" key="2">
    <source>
        <dbReference type="SAM" id="Phobius"/>
    </source>
</evidence>
<dbReference type="RefSeq" id="WP_079166103.1">
    <property type="nucleotide sequence ID" value="NZ_LJGU01000089.1"/>
</dbReference>
<keyword evidence="2" id="KW-1133">Transmembrane helix</keyword>
<gene>
    <name evidence="3" type="ORF">AN216_00845</name>
</gene>
<dbReference type="Proteomes" id="UP000176101">
    <property type="component" value="Unassembled WGS sequence"/>
</dbReference>
<feature type="region of interest" description="Disordered" evidence="1">
    <location>
        <begin position="104"/>
        <end position="233"/>
    </location>
</feature>
<dbReference type="AlphaFoldDB" id="A0A1E7KQB3"/>
<sequence>DGLLVGGLALVLGMAALVWTATGLAGLFAHGAWPDGVSFTNTPTAIRELIGEPHDMAGAWPETPRGQLTGYGLFWGLFIGQVLVLVVLTVFVLGTASRWRAVRQARRLDRDRDRAHERRDRRERDRATERADWADPDAGEPGGTRGVEEPEDTENTRREAGGAEAHESSPWPVSLAKQPTATPPAADPHTGSSPNSGSGLPDRPYDTPDVLPGPTLGVPGADPGPASGRYGLRIAPDPTAAAETVREAEGAVLAVTADIELYAETVGARAKLGPVHVYDPGQRTDAPSRLRWEPHAGCADLPTAQGRASALLAPLCASTSGDPAVHDAARTLLRCFLHAAAIAGEPFRQVHRWTASGSSKNAVRILRTHREAGAGTAGELEATLTAYPERREAALELVRRSLQCLSQLHVRDACTAGRADRVAWDSFIPEGGTLFVVGERLEAPRREGPGAMGLVTAVTAATIEHGRRLAAQAHAGRLDPPLTVLLDQAATVAPLPRLPELLADGPDAGLRTIALLRSTEQARAWWPELAR</sequence>
<feature type="compositionally biased region" description="Basic and acidic residues" evidence="1">
    <location>
        <begin position="106"/>
        <end position="133"/>
    </location>
</feature>
<name>A0A1E7KQB3_9ACTN</name>
<dbReference type="EMBL" id="LJGU01000089">
    <property type="protein sequence ID" value="OEV06051.1"/>
    <property type="molecule type" value="Genomic_DNA"/>
</dbReference>
<evidence type="ECO:0000313" key="4">
    <source>
        <dbReference type="Proteomes" id="UP000176101"/>
    </source>
</evidence>
<feature type="non-terminal residue" evidence="3">
    <location>
        <position position="1"/>
    </location>
</feature>
<protein>
    <recommendedName>
        <fullName evidence="5">Type VI secretion protein</fullName>
    </recommendedName>
</protein>
<keyword evidence="2" id="KW-0472">Membrane</keyword>
<dbReference type="STRING" id="1075402.AN216_00845"/>
<dbReference type="SUPFAM" id="SSF52540">
    <property type="entry name" value="P-loop containing nucleoside triphosphate hydrolases"/>
    <property type="match status" value="1"/>
</dbReference>